<keyword evidence="2" id="KW-0547">Nucleotide-binding</keyword>
<evidence type="ECO:0000313" key="9">
    <source>
        <dbReference type="Proteomes" id="UP001255856"/>
    </source>
</evidence>
<comment type="similarity">
    <text evidence="1">Belongs to the ClpX chaperone family. HslU subfamily.</text>
</comment>
<dbReference type="AlphaFoldDB" id="A0AAD9MMT7"/>
<feature type="domain" description="Clp ATPase C-terminal" evidence="7">
    <location>
        <begin position="387"/>
        <end position="483"/>
    </location>
</feature>
<keyword evidence="3" id="KW-0067">ATP-binding</keyword>
<evidence type="ECO:0000256" key="5">
    <source>
        <dbReference type="SAM" id="MobiDB-lite"/>
    </source>
</evidence>
<dbReference type="Pfam" id="PF07724">
    <property type="entry name" value="AAA_2"/>
    <property type="match status" value="1"/>
</dbReference>
<dbReference type="NCBIfam" id="TIGR00390">
    <property type="entry name" value="hslU"/>
    <property type="match status" value="1"/>
</dbReference>
<dbReference type="Gene3D" id="1.10.8.60">
    <property type="match status" value="1"/>
</dbReference>
<dbReference type="InterPro" id="IPR027417">
    <property type="entry name" value="P-loop_NTPase"/>
</dbReference>
<evidence type="ECO:0000256" key="1">
    <source>
        <dbReference type="ARBA" id="ARBA00009771"/>
    </source>
</evidence>
<evidence type="ECO:0000256" key="2">
    <source>
        <dbReference type="ARBA" id="ARBA00022741"/>
    </source>
</evidence>
<dbReference type="GO" id="GO:0005524">
    <property type="term" value="F:ATP binding"/>
    <property type="evidence" value="ECO:0007669"/>
    <property type="project" value="UniProtKB-KW"/>
</dbReference>
<evidence type="ECO:0000256" key="4">
    <source>
        <dbReference type="ARBA" id="ARBA00023186"/>
    </source>
</evidence>
<comment type="caution">
    <text evidence="8">The sequence shown here is derived from an EMBL/GenBank/DDBJ whole genome shotgun (WGS) entry which is preliminary data.</text>
</comment>
<organism evidence="8 9">
    <name type="scientific">Prototheca wickerhamii</name>
    <dbReference type="NCBI Taxonomy" id="3111"/>
    <lineage>
        <taxon>Eukaryota</taxon>
        <taxon>Viridiplantae</taxon>
        <taxon>Chlorophyta</taxon>
        <taxon>core chlorophytes</taxon>
        <taxon>Trebouxiophyceae</taxon>
        <taxon>Chlorellales</taxon>
        <taxon>Chlorellaceae</taxon>
        <taxon>Prototheca</taxon>
    </lineage>
</organism>
<gene>
    <name evidence="8" type="ORF">QBZ16_004396</name>
</gene>
<dbReference type="InterPro" id="IPR019489">
    <property type="entry name" value="Clp_ATPase_C"/>
</dbReference>
<dbReference type="GO" id="GO:0016887">
    <property type="term" value="F:ATP hydrolysis activity"/>
    <property type="evidence" value="ECO:0007669"/>
    <property type="project" value="InterPro"/>
</dbReference>
<dbReference type="SMART" id="SM00382">
    <property type="entry name" value="AAA"/>
    <property type="match status" value="1"/>
</dbReference>
<dbReference type="PANTHER" id="PTHR48102:SF3">
    <property type="entry name" value="ATP-DEPENDENT PROTEASE ATPASE SUBUNIT HSLU"/>
    <property type="match status" value="1"/>
</dbReference>
<keyword evidence="4" id="KW-0143">Chaperone</keyword>
<sequence>MKHGAGGVLRLLASPAGRACIAGPERAQTLGAALCALSAGTGPATARQLSGAAAGGAARRAPRAPRSDESPAPPTSAVGQHLTPRQIVEALDRFIVGQQAAKRAVANALRSRWRRHHVPLPLREEIVPKNILMIGPTGCGKTEIARRLAKLTDSPFVKVEASKYTEVGFHGRDVDSIIKDLVENAVLLVKARAKREAQAAIDAAVEERLLSALLGEHASAETRASFRELLREGALEEREVEVEDGREGAHIPREMIVRVEKLFGGRGGREARRRVPEAEAERLVGGEGLAREAVAAAEQDGIVFLDEIDKVVSSAESRLGGADASSEGVQRDLLPIIEGTVVPTRHGNVSTEHILFIASGAFHASKPSDMMAELQGRLPVRVELKGLVREDFYRILTQPEASMLHHQTALLETEGVRLRFEDEAVREIARIAEDVNRAVENIGARRLHTILERIVEDVSFDAPELTNNGTKAVEIVVTKEQVLQKLGDLLQKQDLSRYVL</sequence>
<dbReference type="SMART" id="SM01086">
    <property type="entry name" value="ClpB_D2-small"/>
    <property type="match status" value="1"/>
</dbReference>
<dbReference type="EMBL" id="JASFZW010000006">
    <property type="protein sequence ID" value="KAK2077551.1"/>
    <property type="molecule type" value="Genomic_DNA"/>
</dbReference>
<dbReference type="InterPro" id="IPR003593">
    <property type="entry name" value="AAA+_ATPase"/>
</dbReference>
<dbReference type="InterPro" id="IPR003959">
    <property type="entry name" value="ATPase_AAA_core"/>
</dbReference>
<dbReference type="InterPro" id="IPR004491">
    <property type="entry name" value="HslU"/>
</dbReference>
<dbReference type="GO" id="GO:0051603">
    <property type="term" value="P:proteolysis involved in protein catabolic process"/>
    <property type="evidence" value="ECO:0007669"/>
    <property type="project" value="TreeGrafter"/>
</dbReference>
<dbReference type="Gene3D" id="3.40.50.300">
    <property type="entry name" value="P-loop containing nucleotide triphosphate hydrolases"/>
    <property type="match status" value="2"/>
</dbReference>
<protein>
    <submittedName>
        <fullName evidence="8">Uncharacterized protein</fullName>
    </submittedName>
</protein>
<evidence type="ECO:0000259" key="7">
    <source>
        <dbReference type="SMART" id="SM01086"/>
    </source>
</evidence>
<dbReference type="Pfam" id="PF00004">
    <property type="entry name" value="AAA"/>
    <property type="match status" value="1"/>
</dbReference>
<dbReference type="InterPro" id="IPR050052">
    <property type="entry name" value="ATP-dep_Clp_protease_ClpX"/>
</dbReference>
<dbReference type="SUPFAM" id="SSF52540">
    <property type="entry name" value="P-loop containing nucleoside triphosphate hydrolases"/>
    <property type="match status" value="1"/>
</dbReference>
<feature type="compositionally biased region" description="Low complexity" evidence="5">
    <location>
        <begin position="46"/>
        <end position="59"/>
    </location>
</feature>
<feature type="domain" description="AAA+ ATPase" evidence="6">
    <location>
        <begin position="127"/>
        <end position="384"/>
    </location>
</feature>
<reference evidence="8" key="1">
    <citation type="submission" date="2021-01" db="EMBL/GenBank/DDBJ databases">
        <authorList>
            <person name="Eckstrom K.M.E."/>
        </authorList>
    </citation>
    <scope>NUCLEOTIDE SEQUENCE</scope>
    <source>
        <strain evidence="8">UVCC 0001</strain>
    </source>
</reference>
<dbReference type="Proteomes" id="UP001255856">
    <property type="component" value="Unassembled WGS sequence"/>
</dbReference>
<dbReference type="GO" id="GO:0008233">
    <property type="term" value="F:peptidase activity"/>
    <property type="evidence" value="ECO:0007669"/>
    <property type="project" value="InterPro"/>
</dbReference>
<keyword evidence="9" id="KW-1185">Reference proteome</keyword>
<proteinExistence type="inferred from homology"/>
<dbReference type="GO" id="GO:0009376">
    <property type="term" value="C:HslUV protease complex"/>
    <property type="evidence" value="ECO:0007669"/>
    <property type="project" value="InterPro"/>
</dbReference>
<evidence type="ECO:0000259" key="6">
    <source>
        <dbReference type="SMART" id="SM00382"/>
    </source>
</evidence>
<dbReference type="NCBIfam" id="NF003544">
    <property type="entry name" value="PRK05201.1"/>
    <property type="match status" value="1"/>
</dbReference>
<accession>A0AAD9MMT7</accession>
<feature type="region of interest" description="Disordered" evidence="5">
    <location>
        <begin position="46"/>
        <end position="81"/>
    </location>
</feature>
<evidence type="ECO:0000313" key="8">
    <source>
        <dbReference type="EMBL" id="KAK2077551.1"/>
    </source>
</evidence>
<evidence type="ECO:0000256" key="3">
    <source>
        <dbReference type="ARBA" id="ARBA00022840"/>
    </source>
</evidence>
<dbReference type="Gene3D" id="1.10.8.10">
    <property type="entry name" value="DNA helicase RuvA subunit, C-terminal domain"/>
    <property type="match status" value="2"/>
</dbReference>
<name>A0AAD9MMT7_PROWI</name>
<dbReference type="PANTHER" id="PTHR48102">
    <property type="entry name" value="ATP-DEPENDENT CLP PROTEASE ATP-BINDING SUBUNIT CLPX-LIKE, MITOCHONDRIAL-RELATED"/>
    <property type="match status" value="1"/>
</dbReference>